<evidence type="ECO:0000313" key="1">
    <source>
        <dbReference type="EMBL" id="KAF9443932.1"/>
    </source>
</evidence>
<proteinExistence type="predicted"/>
<dbReference type="OrthoDB" id="674604at2759"/>
<comment type="caution">
    <text evidence="1">The sequence shown here is derived from an EMBL/GenBank/DDBJ whole genome shotgun (WGS) entry which is preliminary data.</text>
</comment>
<evidence type="ECO:0000313" key="2">
    <source>
        <dbReference type="Proteomes" id="UP000807342"/>
    </source>
</evidence>
<dbReference type="EMBL" id="MU151421">
    <property type="protein sequence ID" value="KAF9443932.1"/>
    <property type="molecule type" value="Genomic_DNA"/>
</dbReference>
<gene>
    <name evidence="1" type="ORF">P691DRAFT_375827</name>
</gene>
<keyword evidence="2" id="KW-1185">Reference proteome</keyword>
<accession>A0A9P6BY81</accession>
<organism evidence="1 2">
    <name type="scientific">Macrolepiota fuliginosa MF-IS2</name>
    <dbReference type="NCBI Taxonomy" id="1400762"/>
    <lineage>
        <taxon>Eukaryota</taxon>
        <taxon>Fungi</taxon>
        <taxon>Dikarya</taxon>
        <taxon>Basidiomycota</taxon>
        <taxon>Agaricomycotina</taxon>
        <taxon>Agaricomycetes</taxon>
        <taxon>Agaricomycetidae</taxon>
        <taxon>Agaricales</taxon>
        <taxon>Agaricineae</taxon>
        <taxon>Agaricaceae</taxon>
        <taxon>Macrolepiota</taxon>
    </lineage>
</organism>
<protein>
    <submittedName>
        <fullName evidence="1">Uncharacterized protein</fullName>
    </submittedName>
</protein>
<sequence>MEHDIPVPWPRERDVGTLVNLSSGLFIYANTVVRFIGDRDSLGPEGQLRAVLALATSAATGSSEHPLSELDLFYLLIMQRIPAKILQTVQWILLATTIAIVHTDIARSRQFLDVSPSQFHAACRTLHSVVKVEEYYIVFYHASFMEFIQDPQRSGQFCLWKDSALALRTELTQRLEAVCNDPDIKPYSRRFYALIRADNENEVKRQDVVAYETVVSGFFLLYSALPWDAAAFTALTTINFKRMAELCVRSNYGVLGSIDRLFSRVSHYLLSSYHVSPPLMCNNRYLKRTAARLCGCARTGTGTSLHGRLRRCHLMLIGTDHSFLVTVNTSVSFGILQGCLD</sequence>
<reference evidence="1" key="1">
    <citation type="submission" date="2020-11" db="EMBL/GenBank/DDBJ databases">
        <authorList>
            <consortium name="DOE Joint Genome Institute"/>
            <person name="Ahrendt S."/>
            <person name="Riley R."/>
            <person name="Andreopoulos W."/>
            <person name="Labutti K."/>
            <person name="Pangilinan J."/>
            <person name="Ruiz-Duenas F.J."/>
            <person name="Barrasa J.M."/>
            <person name="Sanchez-Garcia M."/>
            <person name="Camarero S."/>
            <person name="Miyauchi S."/>
            <person name="Serrano A."/>
            <person name="Linde D."/>
            <person name="Babiker R."/>
            <person name="Drula E."/>
            <person name="Ayuso-Fernandez I."/>
            <person name="Pacheco R."/>
            <person name="Padilla G."/>
            <person name="Ferreira P."/>
            <person name="Barriuso J."/>
            <person name="Kellner H."/>
            <person name="Castanera R."/>
            <person name="Alfaro M."/>
            <person name="Ramirez L."/>
            <person name="Pisabarro A.G."/>
            <person name="Kuo A."/>
            <person name="Tritt A."/>
            <person name="Lipzen A."/>
            <person name="He G."/>
            <person name="Yan M."/>
            <person name="Ng V."/>
            <person name="Cullen D."/>
            <person name="Martin F."/>
            <person name="Rosso M.-N."/>
            <person name="Henrissat B."/>
            <person name="Hibbett D."/>
            <person name="Martinez A.T."/>
            <person name="Grigoriev I.V."/>
        </authorList>
    </citation>
    <scope>NUCLEOTIDE SEQUENCE</scope>
    <source>
        <strain evidence="1">MF-IS2</strain>
    </source>
</reference>
<dbReference type="AlphaFoldDB" id="A0A9P6BY81"/>
<name>A0A9P6BY81_9AGAR</name>
<dbReference type="Proteomes" id="UP000807342">
    <property type="component" value="Unassembled WGS sequence"/>
</dbReference>